<dbReference type="InterPro" id="IPR036388">
    <property type="entry name" value="WH-like_DNA-bd_sf"/>
</dbReference>
<dbReference type="InterPro" id="IPR000944">
    <property type="entry name" value="Tscrpt_reg_Rrf2"/>
</dbReference>
<keyword evidence="2" id="KW-1185">Reference proteome</keyword>
<dbReference type="PANTHER" id="PTHR33221:SF13">
    <property type="entry name" value="TRANSCRIPTIONAL REGULATOR-RELATED"/>
    <property type="match status" value="1"/>
</dbReference>
<accession>A0ABY2FNQ0</accession>
<dbReference type="Proteomes" id="UP000295060">
    <property type="component" value="Unassembled WGS sequence"/>
</dbReference>
<dbReference type="Pfam" id="PF02082">
    <property type="entry name" value="Rrf2"/>
    <property type="match status" value="1"/>
</dbReference>
<organism evidence="1 2">
    <name type="scientific">Kribbella pratensis</name>
    <dbReference type="NCBI Taxonomy" id="2512112"/>
    <lineage>
        <taxon>Bacteria</taxon>
        <taxon>Bacillati</taxon>
        <taxon>Actinomycetota</taxon>
        <taxon>Actinomycetes</taxon>
        <taxon>Propionibacteriales</taxon>
        <taxon>Kribbellaceae</taxon>
        <taxon>Kribbella</taxon>
    </lineage>
</organism>
<comment type="caution">
    <text evidence="1">The sequence shown here is derived from an EMBL/GenBank/DDBJ whole genome shotgun (WGS) entry which is preliminary data.</text>
</comment>
<name>A0ABY2FNQ0_9ACTN</name>
<dbReference type="Gene3D" id="1.10.10.10">
    <property type="entry name" value="Winged helix-like DNA-binding domain superfamily/Winged helix DNA-binding domain"/>
    <property type="match status" value="1"/>
</dbReference>
<dbReference type="NCBIfam" id="TIGR00738">
    <property type="entry name" value="rrf2_super"/>
    <property type="match status" value="1"/>
</dbReference>
<evidence type="ECO:0000313" key="1">
    <source>
        <dbReference type="EMBL" id="TDW94773.1"/>
    </source>
</evidence>
<protein>
    <submittedName>
        <fullName evidence="1">BadM/Rrf2 family transcriptional regulator</fullName>
    </submittedName>
</protein>
<dbReference type="SUPFAM" id="SSF46785">
    <property type="entry name" value="Winged helix' DNA-binding domain"/>
    <property type="match status" value="1"/>
</dbReference>
<dbReference type="InterPro" id="IPR036390">
    <property type="entry name" value="WH_DNA-bd_sf"/>
</dbReference>
<dbReference type="PROSITE" id="PS51197">
    <property type="entry name" value="HTH_RRF2_2"/>
    <property type="match status" value="1"/>
</dbReference>
<dbReference type="PANTHER" id="PTHR33221">
    <property type="entry name" value="WINGED HELIX-TURN-HELIX TRANSCRIPTIONAL REGULATOR, RRF2 FAMILY"/>
    <property type="match status" value="1"/>
</dbReference>
<reference evidence="1 2" key="1">
    <citation type="submission" date="2019-03" db="EMBL/GenBank/DDBJ databases">
        <title>Genomic Encyclopedia of Type Strains, Phase III (KMG-III): the genomes of soil and plant-associated and newly described type strains.</title>
        <authorList>
            <person name="Whitman W."/>
        </authorList>
    </citation>
    <scope>NUCLEOTIDE SEQUENCE [LARGE SCALE GENOMIC DNA]</scope>
    <source>
        <strain evidence="1 2">VKMAc-2574</strain>
    </source>
</reference>
<proteinExistence type="predicted"/>
<sequence length="164" mass="17570">MKCYGFGMKLSQGVEWMLHSVAVIAQAPAGTAVARRVLAENYDLPEAYLAKHLKALVRAGVLVATTGPTGGFRLARDPAGITALDIVEAIEGSAPPFTCQEIRQRGLAATPPELCRRPCGVAAVMDRAHQAWRSTLQEVTVADLVKLTPKPLRDQLVARLSSGR</sequence>
<evidence type="ECO:0000313" key="2">
    <source>
        <dbReference type="Proteomes" id="UP000295060"/>
    </source>
</evidence>
<gene>
    <name evidence="1" type="ORF">EV137_2094</name>
</gene>
<dbReference type="PROSITE" id="PS01332">
    <property type="entry name" value="HTH_RRF2_1"/>
    <property type="match status" value="1"/>
</dbReference>
<dbReference type="InterPro" id="IPR030489">
    <property type="entry name" value="TR_Rrf2-type_CS"/>
</dbReference>
<dbReference type="EMBL" id="SODU01000001">
    <property type="protein sequence ID" value="TDW94773.1"/>
    <property type="molecule type" value="Genomic_DNA"/>
</dbReference>